<evidence type="ECO:0000259" key="13">
    <source>
        <dbReference type="Pfam" id="PF00590"/>
    </source>
</evidence>
<dbReference type="RefSeq" id="WP_142503983.1">
    <property type="nucleotide sequence ID" value="NZ_FXTI01000001.1"/>
</dbReference>
<comment type="catalytic activity">
    <reaction evidence="11 12">
        <text>hydroxymethylbilane = uroporphyrinogen III + H2O</text>
        <dbReference type="Rhea" id="RHEA:18965"/>
        <dbReference type="ChEBI" id="CHEBI:15377"/>
        <dbReference type="ChEBI" id="CHEBI:57308"/>
        <dbReference type="ChEBI" id="CHEBI:57845"/>
        <dbReference type="EC" id="4.2.1.75"/>
    </reaction>
</comment>
<sequence>MNGYSPTLYLVGAGPGDPSLLSLKGRDAIRRADVLFYDPKVNRALLKEGSDKADYVPVETGSPNGLQEMLKAVAEEKRVVWCVPGDPFLHSSVVRDAERLARHGVVCEPVPGVPWQLAIPLYSGIPVGSNWMVRQYGEMNEKDWDDLVAASGTRILCLDGHFLPDATRRLLSANASLDLSVAWVKHGSRMEQSVWTGSLGQLSNGAPDPGEGVLILGEVVRSQEHLQWFEKKPLFGRRILITRAKGQSESMVQQVRELGGETVEFPVIDLRPPRQQDQLDQALKQLDRYQWVIFTSVNGVEYFFSHLNRLGIDVRQMYRARLVTIGPKTADALEERGLRVDIQPEEYRAESLIDALKPMVSSGERVLLPRANIARELLAVELERMGCVVTDVDAYDTVPGTEGLQETVEMLQQKRLHILTFTSSSTVRYFVKALQSIEKDWKPLLEGVQVACIGPITANTAKEHGICVNTVARTYTIEGLIEAVKKLP</sequence>
<evidence type="ECO:0000256" key="8">
    <source>
        <dbReference type="ARBA" id="ARBA00023244"/>
    </source>
</evidence>
<keyword evidence="5 15" id="KW-0808">Transferase</keyword>
<dbReference type="Pfam" id="PF00590">
    <property type="entry name" value="TP_methylase"/>
    <property type="match status" value="1"/>
</dbReference>
<reference evidence="15 16" key="1">
    <citation type="submission" date="2017-05" db="EMBL/GenBank/DDBJ databases">
        <authorList>
            <person name="Varghese N."/>
            <person name="Submissions S."/>
        </authorList>
    </citation>
    <scope>NUCLEOTIDE SEQUENCE [LARGE SCALE GENOMIC DNA]</scope>
    <source>
        <strain evidence="15 16">DSM 45474</strain>
    </source>
</reference>
<dbReference type="SUPFAM" id="SSF69618">
    <property type="entry name" value="HemD-like"/>
    <property type="match status" value="1"/>
</dbReference>
<dbReference type="UniPathway" id="UPA00251">
    <property type="reaction ID" value="UER00320"/>
</dbReference>
<dbReference type="GO" id="GO:0006780">
    <property type="term" value="P:uroporphyrinogen III biosynthetic process"/>
    <property type="evidence" value="ECO:0007669"/>
    <property type="project" value="UniProtKB-UniRule"/>
</dbReference>
<evidence type="ECO:0000256" key="2">
    <source>
        <dbReference type="ARBA" id="ARBA00008133"/>
    </source>
</evidence>
<evidence type="ECO:0000256" key="9">
    <source>
        <dbReference type="ARBA" id="ARBA00037589"/>
    </source>
</evidence>
<dbReference type="InterPro" id="IPR039793">
    <property type="entry name" value="UROS/Hem4"/>
</dbReference>
<evidence type="ECO:0000313" key="15">
    <source>
        <dbReference type="EMBL" id="SMO37174.1"/>
    </source>
</evidence>
<dbReference type="InterPro" id="IPR014777">
    <property type="entry name" value="4pyrrole_Mease_sub1"/>
</dbReference>
<gene>
    <name evidence="15" type="ORF">SAMN06264849_101288</name>
</gene>
<evidence type="ECO:0000313" key="16">
    <source>
        <dbReference type="Proteomes" id="UP000315636"/>
    </source>
</evidence>
<evidence type="ECO:0000256" key="12">
    <source>
        <dbReference type="RuleBase" id="RU366031"/>
    </source>
</evidence>
<dbReference type="InterPro" id="IPR003754">
    <property type="entry name" value="4pyrrol_synth_uPrphyn_synth"/>
</dbReference>
<comment type="pathway">
    <text evidence="1 12">Porphyrin-containing compound metabolism; protoporphyrin-IX biosynthesis; coproporphyrinogen-III from 5-aminolevulinate: step 3/4.</text>
</comment>
<dbReference type="GO" id="GO:0008168">
    <property type="term" value="F:methyltransferase activity"/>
    <property type="evidence" value="ECO:0007669"/>
    <property type="project" value="UniProtKB-KW"/>
</dbReference>
<dbReference type="InterPro" id="IPR036108">
    <property type="entry name" value="4pyrrol_syn_uPrphyn_synt_sf"/>
</dbReference>
<dbReference type="Gene3D" id="3.40.1010.10">
    <property type="entry name" value="Cobalt-precorrin-4 Transmethylase, Domain 1"/>
    <property type="match status" value="1"/>
</dbReference>
<dbReference type="EC" id="4.2.1.75" evidence="3 12"/>
<dbReference type="GO" id="GO:0006782">
    <property type="term" value="P:protoporphyrinogen IX biosynthetic process"/>
    <property type="evidence" value="ECO:0007669"/>
    <property type="project" value="UniProtKB-UniRule"/>
</dbReference>
<dbReference type="PANTHER" id="PTHR38042:SF1">
    <property type="entry name" value="UROPORPHYRINOGEN-III SYNTHASE, CHLOROPLASTIC"/>
    <property type="match status" value="1"/>
</dbReference>
<dbReference type="CDD" id="cd06578">
    <property type="entry name" value="HemD"/>
    <property type="match status" value="1"/>
</dbReference>
<accession>A0A521AQS6</accession>
<evidence type="ECO:0000256" key="1">
    <source>
        <dbReference type="ARBA" id="ARBA00004772"/>
    </source>
</evidence>
<evidence type="ECO:0000256" key="4">
    <source>
        <dbReference type="ARBA" id="ARBA00022603"/>
    </source>
</evidence>
<evidence type="ECO:0000256" key="5">
    <source>
        <dbReference type="ARBA" id="ARBA00022679"/>
    </source>
</evidence>
<feature type="domain" description="Tetrapyrrole biosynthesis uroporphyrinogen III synthase" evidence="14">
    <location>
        <begin position="250"/>
        <end position="482"/>
    </location>
</feature>
<keyword evidence="7 12" id="KW-0456">Lyase</keyword>
<comment type="similarity">
    <text evidence="2 12">Belongs to the uroporphyrinogen-III synthase family.</text>
</comment>
<protein>
    <recommendedName>
        <fullName evidence="10 12">Uroporphyrinogen-III synthase</fullName>
        <ecNumber evidence="3 12">4.2.1.75</ecNumber>
    </recommendedName>
</protein>
<dbReference type="InterPro" id="IPR000878">
    <property type="entry name" value="4pyrrol_Mease"/>
</dbReference>
<feature type="domain" description="Tetrapyrrole methylase" evidence="13">
    <location>
        <begin position="7"/>
        <end position="202"/>
    </location>
</feature>
<dbReference type="AlphaFoldDB" id="A0A521AQS6"/>
<dbReference type="GO" id="GO:0004852">
    <property type="term" value="F:uroporphyrinogen-III synthase activity"/>
    <property type="evidence" value="ECO:0007669"/>
    <property type="project" value="UniProtKB-UniRule"/>
</dbReference>
<keyword evidence="16" id="KW-1185">Reference proteome</keyword>
<dbReference type="Gene3D" id="3.40.50.10090">
    <property type="match status" value="2"/>
</dbReference>
<evidence type="ECO:0000256" key="11">
    <source>
        <dbReference type="ARBA" id="ARBA00048617"/>
    </source>
</evidence>
<evidence type="ECO:0000256" key="3">
    <source>
        <dbReference type="ARBA" id="ARBA00013109"/>
    </source>
</evidence>
<dbReference type="InterPro" id="IPR035996">
    <property type="entry name" value="4pyrrol_Methylase_sf"/>
</dbReference>
<evidence type="ECO:0000256" key="10">
    <source>
        <dbReference type="ARBA" id="ARBA00040167"/>
    </source>
</evidence>
<dbReference type="Gene3D" id="3.30.950.10">
    <property type="entry name" value="Methyltransferase, Cobalt-precorrin-4 Transmethylase, Domain 2"/>
    <property type="match status" value="1"/>
</dbReference>
<dbReference type="PANTHER" id="PTHR38042">
    <property type="entry name" value="UROPORPHYRINOGEN-III SYNTHASE, CHLOROPLASTIC"/>
    <property type="match status" value="1"/>
</dbReference>
<dbReference type="Pfam" id="PF02602">
    <property type="entry name" value="HEM4"/>
    <property type="match status" value="1"/>
</dbReference>
<dbReference type="FunFam" id="3.40.50.10090:FF:000001">
    <property type="entry name" value="Bifunctional uroporphyrinogen-III C-methyltransferase/uroporphyrinogen-III synthase"/>
    <property type="match status" value="1"/>
</dbReference>
<name>A0A521AQS6_9BACL</name>
<dbReference type="OrthoDB" id="9815856at2"/>
<dbReference type="EMBL" id="FXTI01000001">
    <property type="protein sequence ID" value="SMO37174.1"/>
    <property type="molecule type" value="Genomic_DNA"/>
</dbReference>
<comment type="function">
    <text evidence="9 12">Catalyzes cyclization of the linear tetrapyrrole, hydroxymethylbilane, to the macrocyclic uroporphyrinogen III.</text>
</comment>
<organism evidence="15 16">
    <name type="scientific">Melghirimyces algeriensis</name>
    <dbReference type="NCBI Taxonomy" id="910412"/>
    <lineage>
        <taxon>Bacteria</taxon>
        <taxon>Bacillati</taxon>
        <taxon>Bacillota</taxon>
        <taxon>Bacilli</taxon>
        <taxon>Bacillales</taxon>
        <taxon>Thermoactinomycetaceae</taxon>
        <taxon>Melghirimyces</taxon>
    </lineage>
</organism>
<keyword evidence="4 15" id="KW-0489">Methyltransferase</keyword>
<keyword evidence="6" id="KW-0949">S-adenosyl-L-methionine</keyword>
<dbReference type="GO" id="GO:0032259">
    <property type="term" value="P:methylation"/>
    <property type="evidence" value="ECO:0007669"/>
    <property type="project" value="UniProtKB-KW"/>
</dbReference>
<keyword evidence="8 12" id="KW-0627">Porphyrin biosynthesis</keyword>
<evidence type="ECO:0000259" key="14">
    <source>
        <dbReference type="Pfam" id="PF02602"/>
    </source>
</evidence>
<dbReference type="Proteomes" id="UP000315636">
    <property type="component" value="Unassembled WGS sequence"/>
</dbReference>
<proteinExistence type="inferred from homology"/>
<dbReference type="SUPFAM" id="SSF53790">
    <property type="entry name" value="Tetrapyrrole methylase"/>
    <property type="match status" value="1"/>
</dbReference>
<evidence type="ECO:0000256" key="6">
    <source>
        <dbReference type="ARBA" id="ARBA00022691"/>
    </source>
</evidence>
<evidence type="ECO:0000256" key="7">
    <source>
        <dbReference type="ARBA" id="ARBA00023239"/>
    </source>
</evidence>
<dbReference type="InterPro" id="IPR014776">
    <property type="entry name" value="4pyrrole_Mease_sub2"/>
</dbReference>